<comment type="caution">
    <text evidence="1">The sequence shown here is derived from an EMBL/GenBank/DDBJ whole genome shotgun (WGS) entry which is preliminary data.</text>
</comment>
<dbReference type="Proteomes" id="UP001195769">
    <property type="component" value="Unassembled WGS sequence"/>
</dbReference>
<organism evidence="1 2">
    <name type="scientific">Suillus fuscotomentosus</name>
    <dbReference type="NCBI Taxonomy" id="1912939"/>
    <lineage>
        <taxon>Eukaryota</taxon>
        <taxon>Fungi</taxon>
        <taxon>Dikarya</taxon>
        <taxon>Basidiomycota</taxon>
        <taxon>Agaricomycotina</taxon>
        <taxon>Agaricomycetes</taxon>
        <taxon>Agaricomycetidae</taxon>
        <taxon>Boletales</taxon>
        <taxon>Suillineae</taxon>
        <taxon>Suillaceae</taxon>
        <taxon>Suillus</taxon>
    </lineage>
</organism>
<feature type="non-terminal residue" evidence="1">
    <location>
        <position position="85"/>
    </location>
</feature>
<dbReference type="GeneID" id="64667923"/>
<accession>A0AAD4EH35</accession>
<dbReference type="EMBL" id="JABBWK010000005">
    <property type="protein sequence ID" value="KAG1906114.1"/>
    <property type="molecule type" value="Genomic_DNA"/>
</dbReference>
<name>A0AAD4EH35_9AGAM</name>
<dbReference type="RefSeq" id="XP_041231689.1">
    <property type="nucleotide sequence ID" value="XM_041373625.1"/>
</dbReference>
<evidence type="ECO:0000313" key="2">
    <source>
        <dbReference type="Proteomes" id="UP001195769"/>
    </source>
</evidence>
<protein>
    <submittedName>
        <fullName evidence="1">Uncharacterized protein</fullName>
    </submittedName>
</protein>
<evidence type="ECO:0000313" key="1">
    <source>
        <dbReference type="EMBL" id="KAG1906114.1"/>
    </source>
</evidence>
<reference evidence="1" key="1">
    <citation type="journal article" date="2020" name="New Phytol.">
        <title>Comparative genomics reveals dynamic genome evolution in host specialist ectomycorrhizal fungi.</title>
        <authorList>
            <person name="Lofgren L.A."/>
            <person name="Nguyen N.H."/>
            <person name="Vilgalys R."/>
            <person name="Ruytinx J."/>
            <person name="Liao H.L."/>
            <person name="Branco S."/>
            <person name="Kuo A."/>
            <person name="LaButti K."/>
            <person name="Lipzen A."/>
            <person name="Andreopoulos W."/>
            <person name="Pangilinan J."/>
            <person name="Riley R."/>
            <person name="Hundley H."/>
            <person name="Na H."/>
            <person name="Barry K."/>
            <person name="Grigoriev I.V."/>
            <person name="Stajich J.E."/>
            <person name="Kennedy P.G."/>
        </authorList>
    </citation>
    <scope>NUCLEOTIDE SEQUENCE</scope>
    <source>
        <strain evidence="1">FC203</strain>
    </source>
</reference>
<sequence length="85" mass="9778">AIVLSYGIILEGWPTTIPFTSPWNIHTISDMRALHDALKGGTCAWRTMLWSELEKYKADIERRQVEGEVIRKPHKKRSDVGTSRK</sequence>
<keyword evidence="2" id="KW-1185">Reference proteome</keyword>
<proteinExistence type="predicted"/>
<gene>
    <name evidence="1" type="ORF">F5891DRAFT_911163</name>
</gene>
<feature type="non-terminal residue" evidence="1">
    <location>
        <position position="1"/>
    </location>
</feature>
<dbReference type="AlphaFoldDB" id="A0AAD4EH35"/>